<reference evidence="3" key="1">
    <citation type="submission" date="2014-12" db="EMBL/GenBank/DDBJ databases">
        <title>Genome Sequence of Valsa Canker Pathogens Uncovers a Specific Adaption of Colonization on Woody Bark.</title>
        <authorList>
            <person name="Yin Z."/>
            <person name="Liu H."/>
            <person name="Gao X."/>
            <person name="Li Z."/>
            <person name="Song N."/>
            <person name="Ke X."/>
            <person name="Dai Q."/>
            <person name="Wu Y."/>
            <person name="Sun Y."/>
            <person name="Xu J.-R."/>
            <person name="Kang Z.K."/>
            <person name="Wang L."/>
            <person name="Huang L."/>
        </authorList>
    </citation>
    <scope>NUCLEOTIDE SEQUENCE [LARGE SCALE GENOMIC DNA]</scope>
    <source>
        <strain evidence="3">03-8</strain>
    </source>
</reference>
<name>A0A194VLV4_CYTMA</name>
<evidence type="ECO:0000256" key="2">
    <source>
        <dbReference type="SAM" id="SignalP"/>
    </source>
</evidence>
<dbReference type="AlphaFoldDB" id="A0A194VLV4"/>
<protein>
    <submittedName>
        <fullName evidence="3">Uncharacterized protein</fullName>
    </submittedName>
</protein>
<sequence>MQARNPVPLVTLPQILAWLLISPLASCLEELVVVARVAQIELPVPEKLVLRVVLGKPLQCKVRDTVDTVQGLSTVVLDGHVLREAGVIFGHVWYGPGGGDAPEFLRDILVNHLRGDGWVRNVDGVVRNMHQDVNIVLATGLEGEFADEGPGGDDAHGGPFNAGPGAQDKSMAWEVLLPAGHLLSLGPQSRQSALWLVESVLIQAEPLAVLLETSLLHVVPVDAGIVNLANELFQFGFPGRQGLEPKAAFRVGVGVPVGAKSTKALPALVGNKTKLLISTKVWSGHVGRYARIGNNFGKRNGVLLVEVTGLYAVEMRVRVCDGWLDGQLVGYLDVPRFVKLFRDPFGIVDEGADAMVEGLEAIVGRAEVSISQRRNGAKGMQRTIHVVTSCLKDGGCIFLHAFTSDDGRDKEEGGGRREEGGGRRRRRWRRRKWSSRLEDQLGQLDDFSPWAAKLMGVVG</sequence>
<proteinExistence type="predicted"/>
<dbReference type="EMBL" id="CM003098">
    <property type="protein sequence ID" value="KUI65166.1"/>
    <property type="molecule type" value="Genomic_DNA"/>
</dbReference>
<gene>
    <name evidence="3" type="ORF">VM1G_11349</name>
</gene>
<evidence type="ECO:0000313" key="4">
    <source>
        <dbReference type="Proteomes" id="UP000078559"/>
    </source>
</evidence>
<evidence type="ECO:0000313" key="3">
    <source>
        <dbReference type="EMBL" id="KUI65166.1"/>
    </source>
</evidence>
<feature type="chain" id="PRO_5008266638" evidence="2">
    <location>
        <begin position="28"/>
        <end position="459"/>
    </location>
</feature>
<feature type="compositionally biased region" description="Basic and acidic residues" evidence="1">
    <location>
        <begin position="407"/>
        <end position="422"/>
    </location>
</feature>
<keyword evidence="2" id="KW-0732">Signal</keyword>
<evidence type="ECO:0000256" key="1">
    <source>
        <dbReference type="SAM" id="MobiDB-lite"/>
    </source>
</evidence>
<organism evidence="3 4">
    <name type="scientific">Cytospora mali</name>
    <name type="common">Apple Valsa canker fungus</name>
    <name type="synonym">Valsa mali</name>
    <dbReference type="NCBI Taxonomy" id="578113"/>
    <lineage>
        <taxon>Eukaryota</taxon>
        <taxon>Fungi</taxon>
        <taxon>Dikarya</taxon>
        <taxon>Ascomycota</taxon>
        <taxon>Pezizomycotina</taxon>
        <taxon>Sordariomycetes</taxon>
        <taxon>Sordariomycetidae</taxon>
        <taxon>Diaporthales</taxon>
        <taxon>Cytosporaceae</taxon>
        <taxon>Cytospora</taxon>
    </lineage>
</organism>
<feature type="signal peptide" evidence="2">
    <location>
        <begin position="1"/>
        <end position="27"/>
    </location>
</feature>
<feature type="region of interest" description="Disordered" evidence="1">
    <location>
        <begin position="407"/>
        <end position="430"/>
    </location>
</feature>
<dbReference type="Proteomes" id="UP000078559">
    <property type="component" value="Chromosome 1"/>
</dbReference>
<keyword evidence="4" id="KW-1185">Reference proteome</keyword>
<accession>A0A194VLV4</accession>